<evidence type="ECO:0000256" key="4">
    <source>
        <dbReference type="ARBA" id="ARBA00022475"/>
    </source>
</evidence>
<evidence type="ECO:0000256" key="8">
    <source>
        <dbReference type="ARBA" id="ARBA00022967"/>
    </source>
</evidence>
<dbReference type="GO" id="GO:0015833">
    <property type="term" value="P:peptide transport"/>
    <property type="evidence" value="ECO:0007669"/>
    <property type="project" value="InterPro"/>
</dbReference>
<evidence type="ECO:0000259" key="10">
    <source>
        <dbReference type="PROSITE" id="PS50893"/>
    </source>
</evidence>
<keyword evidence="9" id="KW-0472">Membrane</keyword>
<comment type="similarity">
    <text evidence="2">Belongs to the ABC transporter superfamily.</text>
</comment>
<evidence type="ECO:0000256" key="3">
    <source>
        <dbReference type="ARBA" id="ARBA00022448"/>
    </source>
</evidence>
<dbReference type="InterPro" id="IPR027417">
    <property type="entry name" value="P-loop_NTPase"/>
</dbReference>
<dbReference type="InterPro" id="IPR003439">
    <property type="entry name" value="ABC_transporter-like_ATP-bd"/>
</dbReference>
<organism evidence="11 12">
    <name type="scientific">Pigmentiphaga aceris</name>
    <dbReference type="NCBI Taxonomy" id="1940612"/>
    <lineage>
        <taxon>Bacteria</taxon>
        <taxon>Pseudomonadati</taxon>
        <taxon>Pseudomonadota</taxon>
        <taxon>Betaproteobacteria</taxon>
        <taxon>Burkholderiales</taxon>
        <taxon>Alcaligenaceae</taxon>
        <taxon>Pigmentiphaga</taxon>
    </lineage>
</organism>
<dbReference type="InterPro" id="IPR050388">
    <property type="entry name" value="ABC_Ni/Peptide_Import"/>
</dbReference>
<dbReference type="Proteomes" id="UP000325161">
    <property type="component" value="Chromosome"/>
</dbReference>
<evidence type="ECO:0000256" key="9">
    <source>
        <dbReference type="ARBA" id="ARBA00023136"/>
    </source>
</evidence>
<evidence type="ECO:0000256" key="5">
    <source>
        <dbReference type="ARBA" id="ARBA00022519"/>
    </source>
</evidence>
<dbReference type="SUPFAM" id="SSF52540">
    <property type="entry name" value="P-loop containing nucleoside triphosphate hydrolases"/>
    <property type="match status" value="2"/>
</dbReference>
<dbReference type="AlphaFoldDB" id="A0A5C0AS30"/>
<feature type="domain" description="ABC transporter" evidence="10">
    <location>
        <begin position="289"/>
        <end position="533"/>
    </location>
</feature>
<evidence type="ECO:0000256" key="7">
    <source>
        <dbReference type="ARBA" id="ARBA00022840"/>
    </source>
</evidence>
<name>A0A5C0AS30_9BURK</name>
<feature type="domain" description="ABC transporter" evidence="10">
    <location>
        <begin position="17"/>
        <end position="266"/>
    </location>
</feature>
<keyword evidence="3" id="KW-0813">Transport</keyword>
<keyword evidence="6" id="KW-0547">Nucleotide-binding</keyword>
<dbReference type="EMBL" id="CP043046">
    <property type="protein sequence ID" value="QEI04456.1"/>
    <property type="molecule type" value="Genomic_DNA"/>
</dbReference>
<sequence>MSTAHEKTASSAPVLSVRGLTVQAGQGGSMRQVVGNISFDVHPGETVCIVGESGSGKSVTSFSIMGLLPKGSLTPTAGQILIDDEDLLTATEHRLRQLRASKVAMVFQEPMTALNPVQRVGDQVDEVLRLHTPLSAAERRKQVLAMLASVHLPDIERIYASFPHQLSGGQRQRIVIAMALILKPRVLICDEPTTALDVTTQKQILTLIRELQQDQQTAVVFITHDFGVVSEIADRIVVMNRGAVVETGTRETILANPAEAYTRMLVSSVPSLIPRHRALPDAEHVLDVVKLEKVFEEKRMFGKGRRVVAANAVTFSIRRGEILGVVGESGSGKSTVARCVVKLIEPTGGSVLVKRKDLAQLPARDMRQMRQRVQFVFQDPYRSLNPRRTVGDSLIEGLINFGTSRAEALDAVAKALVLVGMTPDAMQRYPHQFSGGQRQRLCIARAVVMEPDVLVADEAVSALDVSVQAQVLDLLEEIRQRTGVAILFITHDLRVAAQICNTIVVMRRGEVVEAGDAMSVLGSPQHEYTRALIDAAPGRDWDFQNFRPVAEAALSGASFPAMPEPHAP</sequence>
<dbReference type="PROSITE" id="PS00211">
    <property type="entry name" value="ABC_TRANSPORTER_1"/>
    <property type="match status" value="2"/>
</dbReference>
<dbReference type="GO" id="GO:0005524">
    <property type="term" value="F:ATP binding"/>
    <property type="evidence" value="ECO:0007669"/>
    <property type="project" value="UniProtKB-KW"/>
</dbReference>
<dbReference type="GO" id="GO:0005886">
    <property type="term" value="C:plasma membrane"/>
    <property type="evidence" value="ECO:0007669"/>
    <property type="project" value="UniProtKB-SubCell"/>
</dbReference>
<dbReference type="GO" id="GO:0016887">
    <property type="term" value="F:ATP hydrolysis activity"/>
    <property type="evidence" value="ECO:0007669"/>
    <property type="project" value="InterPro"/>
</dbReference>
<dbReference type="NCBIfam" id="NF007739">
    <property type="entry name" value="PRK10419.1"/>
    <property type="match status" value="2"/>
</dbReference>
<dbReference type="PROSITE" id="PS50893">
    <property type="entry name" value="ABC_TRANSPORTER_2"/>
    <property type="match status" value="2"/>
</dbReference>
<dbReference type="PANTHER" id="PTHR43297:SF14">
    <property type="entry name" value="ATPASE AAA-TYPE CORE DOMAIN-CONTAINING PROTEIN"/>
    <property type="match status" value="1"/>
</dbReference>
<dbReference type="NCBIfam" id="NF008453">
    <property type="entry name" value="PRK11308.1"/>
    <property type="match status" value="2"/>
</dbReference>
<proteinExistence type="inferred from homology"/>
<reference evidence="11 12" key="1">
    <citation type="submission" date="2019-08" db="EMBL/GenBank/DDBJ databases">
        <title>Amphibian skin-associated Pigmentiphaga: genome sequence and occurrence across geography and hosts.</title>
        <authorList>
            <person name="Bletz M.C."/>
            <person name="Bunk B."/>
            <person name="Sproeer C."/>
            <person name="Biwer P."/>
            <person name="Reiter S."/>
            <person name="Rabemananjara F.C.E."/>
            <person name="Schulz S."/>
            <person name="Overmann J."/>
            <person name="Vences M."/>
        </authorList>
    </citation>
    <scope>NUCLEOTIDE SEQUENCE [LARGE SCALE GENOMIC DNA]</scope>
    <source>
        <strain evidence="11 12">Mada1488</strain>
    </source>
</reference>
<dbReference type="GO" id="GO:0055085">
    <property type="term" value="P:transmembrane transport"/>
    <property type="evidence" value="ECO:0007669"/>
    <property type="project" value="UniProtKB-ARBA"/>
</dbReference>
<dbReference type="PANTHER" id="PTHR43297">
    <property type="entry name" value="OLIGOPEPTIDE TRANSPORT ATP-BINDING PROTEIN APPD"/>
    <property type="match status" value="1"/>
</dbReference>
<keyword evidence="12" id="KW-1185">Reference proteome</keyword>
<keyword evidence="7 11" id="KW-0067">ATP-binding</keyword>
<comment type="subcellular location">
    <subcellularLocation>
        <location evidence="1">Cell inner membrane</location>
        <topology evidence="1">Peripheral membrane protein</topology>
    </subcellularLocation>
</comment>
<dbReference type="FunFam" id="3.40.50.300:FF:000016">
    <property type="entry name" value="Oligopeptide ABC transporter ATP-binding component"/>
    <property type="match status" value="1"/>
</dbReference>
<gene>
    <name evidence="11" type="ORF">FXN63_00370</name>
</gene>
<evidence type="ECO:0000256" key="2">
    <source>
        <dbReference type="ARBA" id="ARBA00005417"/>
    </source>
</evidence>
<dbReference type="Gene3D" id="3.40.50.300">
    <property type="entry name" value="P-loop containing nucleotide triphosphate hydrolases"/>
    <property type="match status" value="2"/>
</dbReference>
<evidence type="ECO:0000256" key="1">
    <source>
        <dbReference type="ARBA" id="ARBA00004417"/>
    </source>
</evidence>
<dbReference type="SMART" id="SM00382">
    <property type="entry name" value="AAA"/>
    <property type="match status" value="2"/>
</dbReference>
<protein>
    <submittedName>
        <fullName evidence="11">ABC transporter ATP-binding protein</fullName>
    </submittedName>
</protein>
<dbReference type="OrthoDB" id="9802772at2"/>
<dbReference type="KEGG" id="pacr:FXN63_00370"/>
<dbReference type="InterPro" id="IPR017871">
    <property type="entry name" value="ABC_transporter-like_CS"/>
</dbReference>
<accession>A0A5C0AS30</accession>
<keyword evidence="8" id="KW-1278">Translocase</keyword>
<dbReference type="CDD" id="cd03257">
    <property type="entry name" value="ABC_NikE_OppD_transporters"/>
    <property type="match status" value="2"/>
</dbReference>
<dbReference type="RefSeq" id="WP_148811772.1">
    <property type="nucleotide sequence ID" value="NZ_CP043046.1"/>
</dbReference>
<dbReference type="Pfam" id="PF00005">
    <property type="entry name" value="ABC_tran"/>
    <property type="match status" value="2"/>
</dbReference>
<keyword evidence="5" id="KW-0997">Cell inner membrane</keyword>
<dbReference type="InterPro" id="IPR003593">
    <property type="entry name" value="AAA+_ATPase"/>
</dbReference>
<keyword evidence="4" id="KW-1003">Cell membrane</keyword>
<evidence type="ECO:0000313" key="11">
    <source>
        <dbReference type="EMBL" id="QEI04456.1"/>
    </source>
</evidence>
<evidence type="ECO:0000313" key="12">
    <source>
        <dbReference type="Proteomes" id="UP000325161"/>
    </source>
</evidence>
<evidence type="ECO:0000256" key="6">
    <source>
        <dbReference type="ARBA" id="ARBA00022741"/>
    </source>
</evidence>
<dbReference type="InterPro" id="IPR013563">
    <property type="entry name" value="Oligopep_ABC_C"/>
</dbReference>
<dbReference type="Pfam" id="PF08352">
    <property type="entry name" value="oligo_HPY"/>
    <property type="match status" value="2"/>
</dbReference>